<proteinExistence type="predicted"/>
<gene>
    <name evidence="2" type="ORF">CA3LBN_004166</name>
</gene>
<dbReference type="PANTHER" id="PTHR48081">
    <property type="entry name" value="AB HYDROLASE SUPERFAMILY PROTEIN C4A8.06C"/>
    <property type="match status" value="1"/>
</dbReference>
<organism evidence="2 3">
    <name type="scientific">Candidozyma haemuli</name>
    <dbReference type="NCBI Taxonomy" id="45357"/>
    <lineage>
        <taxon>Eukaryota</taxon>
        <taxon>Fungi</taxon>
        <taxon>Dikarya</taxon>
        <taxon>Ascomycota</taxon>
        <taxon>Saccharomycotina</taxon>
        <taxon>Pichiomycetes</taxon>
        <taxon>Metschnikowiaceae</taxon>
        <taxon>Candidozyma</taxon>
    </lineage>
</organism>
<reference evidence="2 3" key="1">
    <citation type="submission" date="2021-06" db="EMBL/GenBank/DDBJ databases">
        <title>Candida outbreak in Lebanon.</title>
        <authorList>
            <person name="Finianos M."/>
        </authorList>
    </citation>
    <scope>NUCLEOTIDE SEQUENCE [LARGE SCALE GENOMIC DNA]</scope>
    <source>
        <strain evidence="2">CA3LBN</strain>
    </source>
</reference>
<accession>A0ABX8IE73</accession>
<dbReference type="InterPro" id="IPR019436">
    <property type="entry name" value="Say1-like"/>
</dbReference>
<evidence type="ECO:0000256" key="1">
    <source>
        <dbReference type="ARBA" id="ARBA00022801"/>
    </source>
</evidence>
<sequence length="789" mass="88127">MVSASFLCGLATAPWPILKTILQFYTTGTTYTKSDPEFKNSLRCNVRFALMSHMADYATQHDFQSFARPIDHQQLEPPLNQEPSLGEPVADKDNLTWVSRPEGAKKAILFFHGGGYAMPLVIEMVQGILALRYVLASRDDYAIALLDYSVTAFDKTYPTQIHEATDAYKKLADLGYDVVMHGDSAGGNLALAVARFFSYPDEARAHFSQYRQFSWSFDAPAPQQLVLISPWVQPSKAPQPTPAIDHSGDLSPRKADMGNWYLGSEKYSDVWPFVDFEHTNYEEHWAQVPAFNGSGSALLTYGERELLRQGQESFIKKNCKNVTVRMQKGGFHDTMFSVETRHLGTPEDIVTGKHKTKWGYSQVASYLDATATQQPHAYSAKSSHPAYINQTFPSHLANMPSLVSRLTYPSPRLALAAISVPWVAAKSFVQYYTSGTIYQKTDPEFDTLYKNVVVAVLAVLATAASATDAKFMPYPMKSMFKKQRGRGAAKEIPHFGEAVAGEDTFLWVARPESAKTAILYLHGGGYSFPLAPAQLVGMMGVWWAVSSEKRQNLAIAVLDYKLTTYAHYYPTQLYEATRAYRQLVDLGYEVVVKGDSCGSNLALAVARFFAYPAEAKAHFSQWPQFDWDFSPLPAPKHLILTAPWTSPTCAAVPFPGMNHKGEFIALSINKKGKLYIKGSDRDAVAPWVEFNQTNYKEHWAEVPAFNGEGSVLYIYGEREYFRASQESFAEECGVHNFDSVMQPGAIHDCLFVVEVLDISGKKGQQAMVRGDHRQKFTFGRIGKFLDEIL</sequence>
<dbReference type="EMBL" id="CP076665">
    <property type="protein sequence ID" value="QWU89818.1"/>
    <property type="molecule type" value="Genomic_DNA"/>
</dbReference>
<protein>
    <recommendedName>
        <fullName evidence="4">Alpha/beta hydrolase fold-3 domain-containing protein</fullName>
    </recommendedName>
</protein>
<dbReference type="InterPro" id="IPR050300">
    <property type="entry name" value="GDXG_lipolytic_enzyme"/>
</dbReference>
<keyword evidence="1" id="KW-0378">Hydrolase</keyword>
<keyword evidence="3" id="KW-1185">Reference proteome</keyword>
<name>A0ABX8IE73_9ASCO</name>
<dbReference type="Pfam" id="PF10340">
    <property type="entry name" value="Say1_Mug180"/>
    <property type="match status" value="2"/>
</dbReference>
<dbReference type="SUPFAM" id="SSF53474">
    <property type="entry name" value="alpha/beta-Hydrolases"/>
    <property type="match status" value="2"/>
</dbReference>
<dbReference type="PANTHER" id="PTHR48081:SF8">
    <property type="entry name" value="ALPHA_BETA HYDROLASE FOLD-3 DOMAIN-CONTAINING PROTEIN-RELATED"/>
    <property type="match status" value="1"/>
</dbReference>
<dbReference type="Gene3D" id="3.40.50.1820">
    <property type="entry name" value="alpha/beta hydrolase"/>
    <property type="match status" value="2"/>
</dbReference>
<evidence type="ECO:0008006" key="4">
    <source>
        <dbReference type="Google" id="ProtNLM"/>
    </source>
</evidence>
<dbReference type="InterPro" id="IPR029058">
    <property type="entry name" value="AB_hydrolase_fold"/>
</dbReference>
<evidence type="ECO:0000313" key="3">
    <source>
        <dbReference type="Proteomes" id="UP000825434"/>
    </source>
</evidence>
<dbReference type="Proteomes" id="UP000825434">
    <property type="component" value="Chromosome 5"/>
</dbReference>
<evidence type="ECO:0000313" key="2">
    <source>
        <dbReference type="EMBL" id="QWU89818.1"/>
    </source>
</evidence>